<evidence type="ECO:0000259" key="3">
    <source>
        <dbReference type="Pfam" id="PF10088"/>
    </source>
</evidence>
<dbReference type="AlphaFoldDB" id="A0A6L5Y561"/>
<gene>
    <name evidence="4" type="ORF">FYJ64_04955</name>
</gene>
<dbReference type="Proteomes" id="UP000474676">
    <property type="component" value="Unassembled WGS sequence"/>
</dbReference>
<keyword evidence="5" id="KW-1185">Reference proteome</keyword>
<sequence length="570" mass="65610">MLVEMWSPAFKEKGKQRPKIQFHEGLNVVLGKEDGAMSIGKSTALLAIDYVFGGDTYIKSDGVKHEGHHTIYFAFKFDGTTYYFARNTAEGETVFICDEKYEYTGEQYTKKEFTDWLKEQYHMDFPGLSFRIAVSSHFRIYGKKNIDETNPLLGIPGQNMDKAITAIVTLFDRYKDIEEFKDNVVEHKKKLDAYKEARRYHFISDLVGGQKKYEENLATIRGLELELAALVQEAEKGSSEEEIELNKKKAALTNDKMSVEKVIHAKEMKLRLVNMNLEYGLYPTEADMEALQEFFPGVNLRKLYEIERYHQKLAKILDAQFSEEKAAIEAEIAVLQQRLDGIKVQIKELGFVGSMSQEFLDRHSELKAEIAALKTQNQAFLTLKELQEAKANADEILKRSIEEILYDIENTLNSKMEEFNDLLFDEKKKPPHVQFNAYNSYKFETPDNTGTGSNYKGLIIYDLAVLFTTALPAIAHDSLLFGDLSKDAFDGIVRIYISTKKQLFIAYDKQGDCRPETRKVLEDNCVLRLSDNNCELYGRSWDAYTKETNQNEDELQQTLETTDRQEHEEV</sequence>
<dbReference type="GeneID" id="303114667"/>
<dbReference type="InterPro" id="IPR027417">
    <property type="entry name" value="P-loop_NTPase"/>
</dbReference>
<feature type="region of interest" description="Disordered" evidence="2">
    <location>
        <begin position="547"/>
        <end position="570"/>
    </location>
</feature>
<feature type="coiled-coil region" evidence="1">
    <location>
        <begin position="325"/>
        <end position="403"/>
    </location>
</feature>
<name>A0A6L5Y561_9FIRM</name>
<dbReference type="Gene3D" id="3.40.50.300">
    <property type="entry name" value="P-loop containing nucleotide triphosphate hydrolases"/>
    <property type="match status" value="1"/>
</dbReference>
<feature type="domain" description="DUF2326" evidence="3">
    <location>
        <begin position="427"/>
        <end position="536"/>
    </location>
</feature>
<evidence type="ECO:0000313" key="5">
    <source>
        <dbReference type="Proteomes" id="UP000474676"/>
    </source>
</evidence>
<dbReference type="EMBL" id="VUMZ01000003">
    <property type="protein sequence ID" value="MST51658.1"/>
    <property type="molecule type" value="Genomic_DNA"/>
</dbReference>
<evidence type="ECO:0000256" key="1">
    <source>
        <dbReference type="SAM" id="Coils"/>
    </source>
</evidence>
<dbReference type="RefSeq" id="WP_154574105.1">
    <property type="nucleotide sequence ID" value="NZ_VUMZ01000003.1"/>
</dbReference>
<feature type="compositionally biased region" description="Basic and acidic residues" evidence="2">
    <location>
        <begin position="561"/>
        <end position="570"/>
    </location>
</feature>
<reference evidence="4 5" key="1">
    <citation type="submission" date="2019-08" db="EMBL/GenBank/DDBJ databases">
        <title>In-depth cultivation of the pig gut microbiome towards novel bacterial diversity and tailored functional studies.</title>
        <authorList>
            <person name="Wylensek D."/>
            <person name="Hitch T.C.A."/>
            <person name="Clavel T."/>
        </authorList>
    </citation>
    <scope>NUCLEOTIDE SEQUENCE [LARGE SCALE GENOMIC DNA]</scope>
    <source>
        <strain evidence="4 5">WCA-MUC-591-APC-3H</strain>
    </source>
</reference>
<proteinExistence type="predicted"/>
<protein>
    <submittedName>
        <fullName evidence="4">DUF2326 domain-containing protein</fullName>
    </submittedName>
</protein>
<dbReference type="Pfam" id="PF10088">
    <property type="entry name" value="DUF2326"/>
    <property type="match status" value="1"/>
</dbReference>
<organism evidence="4 5">
    <name type="scientific">Hornefia butyriciproducens</name>
    <dbReference type="NCBI Taxonomy" id="2652293"/>
    <lineage>
        <taxon>Bacteria</taxon>
        <taxon>Bacillati</taxon>
        <taxon>Bacillota</taxon>
        <taxon>Clostridia</taxon>
        <taxon>Peptostreptococcales</taxon>
        <taxon>Anaerovoracaceae</taxon>
        <taxon>Hornefia</taxon>
    </lineage>
</organism>
<comment type="caution">
    <text evidence="4">The sequence shown here is derived from an EMBL/GenBank/DDBJ whole genome shotgun (WGS) entry which is preliminary data.</text>
</comment>
<accession>A0A6L5Y561</accession>
<evidence type="ECO:0000313" key="4">
    <source>
        <dbReference type="EMBL" id="MST51658.1"/>
    </source>
</evidence>
<dbReference type="InterPro" id="IPR018760">
    <property type="entry name" value="DUF2326"/>
</dbReference>
<keyword evidence="1" id="KW-0175">Coiled coil</keyword>
<feature type="coiled-coil region" evidence="1">
    <location>
        <begin position="177"/>
        <end position="240"/>
    </location>
</feature>
<evidence type="ECO:0000256" key="2">
    <source>
        <dbReference type="SAM" id="MobiDB-lite"/>
    </source>
</evidence>